<gene>
    <name evidence="2" type="ORF">SAMN05216388_1006149</name>
</gene>
<keyword evidence="1" id="KW-0812">Transmembrane</keyword>
<dbReference type="RefSeq" id="WP_092659131.1">
    <property type="nucleotide sequence ID" value="NZ_FOCX01000006.1"/>
</dbReference>
<protein>
    <submittedName>
        <fullName evidence="2">Uncharacterized protein</fullName>
    </submittedName>
</protein>
<keyword evidence="1" id="KW-0472">Membrane</keyword>
<feature type="transmembrane region" description="Helical" evidence="1">
    <location>
        <begin position="61"/>
        <end position="79"/>
    </location>
</feature>
<sequence length="99" mass="9918">MTDTPTMSAIDRAAMLVGGALIGLGTVVLGLIETFVGNPSPVAVTTEAGEVIAAPTVPPNVRAGLIGLGLLIWGLYGFYRLATPMGGETTTAGTTTATK</sequence>
<keyword evidence="3" id="KW-1185">Reference proteome</keyword>
<keyword evidence="1" id="KW-1133">Transmembrane helix</keyword>
<dbReference type="EMBL" id="FOCX01000006">
    <property type="protein sequence ID" value="SEN95273.1"/>
    <property type="molecule type" value="Genomic_DNA"/>
</dbReference>
<accession>A0A1H8KQU8</accession>
<evidence type="ECO:0000313" key="3">
    <source>
        <dbReference type="Proteomes" id="UP000198775"/>
    </source>
</evidence>
<proteinExistence type="predicted"/>
<feature type="transmembrane region" description="Helical" evidence="1">
    <location>
        <begin position="12"/>
        <end position="32"/>
    </location>
</feature>
<dbReference type="OrthoDB" id="328716at2157"/>
<name>A0A1H8KQU8_9EURY</name>
<evidence type="ECO:0000256" key="1">
    <source>
        <dbReference type="SAM" id="Phobius"/>
    </source>
</evidence>
<organism evidence="2 3">
    <name type="scientific">Halorientalis persicus</name>
    <dbReference type="NCBI Taxonomy" id="1367881"/>
    <lineage>
        <taxon>Archaea</taxon>
        <taxon>Methanobacteriati</taxon>
        <taxon>Methanobacteriota</taxon>
        <taxon>Stenosarchaea group</taxon>
        <taxon>Halobacteria</taxon>
        <taxon>Halobacteriales</taxon>
        <taxon>Haloarculaceae</taxon>
        <taxon>Halorientalis</taxon>
    </lineage>
</organism>
<dbReference type="AlphaFoldDB" id="A0A1H8KQU8"/>
<dbReference type="Proteomes" id="UP000198775">
    <property type="component" value="Unassembled WGS sequence"/>
</dbReference>
<evidence type="ECO:0000313" key="2">
    <source>
        <dbReference type="EMBL" id="SEN95273.1"/>
    </source>
</evidence>
<reference evidence="3" key="1">
    <citation type="submission" date="2016-10" db="EMBL/GenBank/DDBJ databases">
        <authorList>
            <person name="Varghese N."/>
            <person name="Submissions S."/>
        </authorList>
    </citation>
    <scope>NUCLEOTIDE SEQUENCE [LARGE SCALE GENOMIC DNA]</scope>
    <source>
        <strain evidence="3">IBRC-M 10043</strain>
    </source>
</reference>